<reference evidence="2 3" key="1">
    <citation type="submission" date="2020-03" db="EMBL/GenBank/DDBJ databases">
        <title>Screen low temperature-resistant strains for efficient degradation of petroleum hydrocarbons under the low temperature.</title>
        <authorList>
            <person name="Wang Y."/>
            <person name="Chen J."/>
        </authorList>
    </citation>
    <scope>NUCLEOTIDE SEQUENCE [LARGE SCALE GENOMIC DNA]</scope>
    <source>
        <strain evidence="2 3">KB1</strain>
        <plasmid evidence="2 3">plas2</plasmid>
    </source>
</reference>
<sequence length="89" mass="9887">MSAKLHARRWSPPAPSTPHREADHRSADHLITESLRNQFGNTAIGTAGPLQRDAGLGRYARQGLLVDKISNRLRRSRDSHQGSGRQPIQ</sequence>
<name>A0A6G9D4I3_RHOER</name>
<evidence type="ECO:0000256" key="1">
    <source>
        <dbReference type="SAM" id="MobiDB-lite"/>
    </source>
</evidence>
<dbReference type="AlphaFoldDB" id="A0A6G9D4I3"/>
<proteinExistence type="predicted"/>
<geneLocation type="plasmid" evidence="2 3">
    <name>plas2</name>
</geneLocation>
<accession>A0A6G9D4I3</accession>
<feature type="region of interest" description="Disordered" evidence="1">
    <location>
        <begin position="68"/>
        <end position="89"/>
    </location>
</feature>
<organism evidence="2 3">
    <name type="scientific">Rhodococcus erythropolis</name>
    <name type="common">Arthrobacter picolinophilus</name>
    <dbReference type="NCBI Taxonomy" id="1833"/>
    <lineage>
        <taxon>Bacteria</taxon>
        <taxon>Bacillati</taxon>
        <taxon>Actinomycetota</taxon>
        <taxon>Actinomycetes</taxon>
        <taxon>Mycobacteriales</taxon>
        <taxon>Nocardiaceae</taxon>
        <taxon>Rhodococcus</taxon>
        <taxon>Rhodococcus erythropolis group</taxon>
    </lineage>
</organism>
<evidence type="ECO:0000313" key="2">
    <source>
        <dbReference type="EMBL" id="QIP44002.1"/>
    </source>
</evidence>
<feature type="compositionally biased region" description="Basic and acidic residues" evidence="1">
    <location>
        <begin position="18"/>
        <end position="28"/>
    </location>
</feature>
<feature type="region of interest" description="Disordered" evidence="1">
    <location>
        <begin position="1"/>
        <end position="28"/>
    </location>
</feature>
<keyword evidence="2" id="KW-0614">Plasmid</keyword>
<evidence type="ECO:0000313" key="3">
    <source>
        <dbReference type="Proteomes" id="UP000502345"/>
    </source>
</evidence>
<dbReference type="EMBL" id="CP050126">
    <property type="protein sequence ID" value="QIP44002.1"/>
    <property type="molecule type" value="Genomic_DNA"/>
</dbReference>
<dbReference type="Proteomes" id="UP000502345">
    <property type="component" value="Plasmid plas2"/>
</dbReference>
<protein>
    <submittedName>
        <fullName evidence="2">Uncharacterized protein</fullName>
    </submittedName>
</protein>
<gene>
    <name evidence="2" type="ORF">G9444_6759</name>
</gene>